<dbReference type="InterPro" id="IPR016181">
    <property type="entry name" value="Acyl_CoA_acyltransferase"/>
</dbReference>
<dbReference type="PROSITE" id="PS51186">
    <property type="entry name" value="GNAT"/>
    <property type="match status" value="1"/>
</dbReference>
<gene>
    <name evidence="2" type="ORF">N2K84_07180</name>
</gene>
<dbReference type="Gene3D" id="3.40.630.30">
    <property type="match status" value="1"/>
</dbReference>
<evidence type="ECO:0000313" key="2">
    <source>
        <dbReference type="EMBL" id="MCW0482506.1"/>
    </source>
</evidence>
<dbReference type="AlphaFoldDB" id="A0AA42C8A7"/>
<proteinExistence type="predicted"/>
<keyword evidence="3" id="KW-1185">Reference proteome</keyword>
<protein>
    <submittedName>
        <fullName evidence="2">GNAT family N-acetyltransferase</fullName>
    </submittedName>
</protein>
<reference evidence="2" key="1">
    <citation type="submission" date="2022-10" db="EMBL/GenBank/DDBJ databases">
        <title>Gaoshiqiia sediminis gen. nov., sp. nov., isolated from coastal sediment.</title>
        <authorList>
            <person name="Yu W.X."/>
            <person name="Mu D.S."/>
            <person name="Du J.Z."/>
            <person name="Liang Y.Q."/>
        </authorList>
    </citation>
    <scope>NUCLEOTIDE SEQUENCE</scope>
    <source>
        <strain evidence="2">A06</strain>
    </source>
</reference>
<evidence type="ECO:0000259" key="1">
    <source>
        <dbReference type="PROSITE" id="PS51186"/>
    </source>
</evidence>
<comment type="caution">
    <text evidence="2">The sequence shown here is derived from an EMBL/GenBank/DDBJ whole genome shotgun (WGS) entry which is preliminary data.</text>
</comment>
<dbReference type="Pfam" id="PF00583">
    <property type="entry name" value="Acetyltransf_1"/>
    <property type="match status" value="1"/>
</dbReference>
<evidence type="ECO:0000313" key="3">
    <source>
        <dbReference type="Proteomes" id="UP001163821"/>
    </source>
</evidence>
<sequence length="149" mass="17253">MIVREARPEDLETIVDFQVNMALETENIALDPDTVHLGVKAVFTAPAKGKYYIAEKAGKVIASLLTTFEWSDWRNGTVIWLQSVYVMPGHRGQGVYKGMYRHIQEKVERDNRLKGIRLYAEKTNVTARKVYEKLGMTSEHYLLYEWLKD</sequence>
<dbReference type="SUPFAM" id="SSF55729">
    <property type="entry name" value="Acyl-CoA N-acyltransferases (Nat)"/>
    <property type="match status" value="1"/>
</dbReference>
<dbReference type="InterPro" id="IPR000182">
    <property type="entry name" value="GNAT_dom"/>
</dbReference>
<dbReference type="RefSeq" id="WP_282591111.1">
    <property type="nucleotide sequence ID" value="NZ_JAPAAF010000007.1"/>
</dbReference>
<dbReference type="EMBL" id="JAPAAF010000007">
    <property type="protein sequence ID" value="MCW0482506.1"/>
    <property type="molecule type" value="Genomic_DNA"/>
</dbReference>
<dbReference type="CDD" id="cd04301">
    <property type="entry name" value="NAT_SF"/>
    <property type="match status" value="1"/>
</dbReference>
<organism evidence="2 3">
    <name type="scientific">Gaoshiqia sediminis</name>
    <dbReference type="NCBI Taxonomy" id="2986998"/>
    <lineage>
        <taxon>Bacteria</taxon>
        <taxon>Pseudomonadati</taxon>
        <taxon>Bacteroidota</taxon>
        <taxon>Bacteroidia</taxon>
        <taxon>Marinilabiliales</taxon>
        <taxon>Prolixibacteraceae</taxon>
        <taxon>Gaoshiqia</taxon>
    </lineage>
</organism>
<dbReference type="Proteomes" id="UP001163821">
    <property type="component" value="Unassembled WGS sequence"/>
</dbReference>
<name>A0AA42C8A7_9BACT</name>
<feature type="domain" description="N-acetyltransferase" evidence="1">
    <location>
        <begin position="1"/>
        <end position="149"/>
    </location>
</feature>
<accession>A0AA42C8A7</accession>
<dbReference type="GO" id="GO:0016747">
    <property type="term" value="F:acyltransferase activity, transferring groups other than amino-acyl groups"/>
    <property type="evidence" value="ECO:0007669"/>
    <property type="project" value="InterPro"/>
</dbReference>